<dbReference type="AlphaFoldDB" id="A0A061RZA3"/>
<feature type="non-terminal residue" evidence="2">
    <location>
        <position position="1"/>
    </location>
</feature>
<feature type="region of interest" description="Disordered" evidence="1">
    <location>
        <begin position="1"/>
        <end position="110"/>
    </location>
</feature>
<evidence type="ECO:0000313" key="2">
    <source>
        <dbReference type="EMBL" id="JAC76079.1"/>
    </source>
</evidence>
<proteinExistence type="predicted"/>
<feature type="compositionally biased region" description="Polar residues" evidence="1">
    <location>
        <begin position="53"/>
        <end position="63"/>
    </location>
</feature>
<dbReference type="EMBL" id="GBEZ01009514">
    <property type="protein sequence ID" value="JAC76079.1"/>
    <property type="molecule type" value="Transcribed_RNA"/>
</dbReference>
<evidence type="ECO:0000256" key="1">
    <source>
        <dbReference type="SAM" id="MobiDB-lite"/>
    </source>
</evidence>
<protein>
    <submittedName>
        <fullName evidence="2">Uncharacterized protein</fullName>
    </submittedName>
</protein>
<gene>
    <name evidence="2" type="ORF">TSPGSL018_21238</name>
</gene>
<reference evidence="2" key="1">
    <citation type="submission" date="2014-05" db="EMBL/GenBank/DDBJ databases">
        <title>The transcriptome of the halophilic microalga Tetraselmis sp. GSL018 isolated from the Great Salt Lake, Utah.</title>
        <authorList>
            <person name="Jinkerson R.E."/>
            <person name="D'Adamo S."/>
            <person name="Posewitz M.C."/>
        </authorList>
    </citation>
    <scope>NUCLEOTIDE SEQUENCE</scope>
    <source>
        <strain evidence="2">GSL018</strain>
    </source>
</reference>
<feature type="compositionally biased region" description="Basic and acidic residues" evidence="1">
    <location>
        <begin position="35"/>
        <end position="51"/>
    </location>
</feature>
<organism evidence="2">
    <name type="scientific">Tetraselmis sp. GSL018</name>
    <dbReference type="NCBI Taxonomy" id="582737"/>
    <lineage>
        <taxon>Eukaryota</taxon>
        <taxon>Viridiplantae</taxon>
        <taxon>Chlorophyta</taxon>
        <taxon>core chlorophytes</taxon>
        <taxon>Chlorodendrophyceae</taxon>
        <taxon>Chlorodendrales</taxon>
        <taxon>Chlorodendraceae</taxon>
        <taxon>Tetraselmis</taxon>
    </lineage>
</organism>
<name>A0A061RZA3_9CHLO</name>
<feature type="compositionally biased region" description="Acidic residues" evidence="1">
    <location>
        <begin position="1"/>
        <end position="14"/>
    </location>
</feature>
<sequence length="110" mass="11514">EEVGEEDAGEEDENGNSSRRLDSFGHLLGAAHHLQKSERISREGRPPKDGEATQPQPLSSSTLRWVAGQKDDQRRAASLPAAPGKASSDSGGKARQVVPAAARHAPGGIA</sequence>
<accession>A0A061RZA3</accession>